<reference evidence="1" key="1">
    <citation type="journal article" date="2021" name="Proc. Natl. Acad. Sci. U.S.A.">
        <title>A Catalog of Tens of Thousands of Viruses from Human Metagenomes Reveals Hidden Associations with Chronic Diseases.</title>
        <authorList>
            <person name="Tisza M.J."/>
            <person name="Buck C.B."/>
        </authorList>
    </citation>
    <scope>NUCLEOTIDE SEQUENCE</scope>
    <source>
        <strain evidence="1">Ct5op20</strain>
    </source>
</reference>
<protein>
    <submittedName>
        <fullName evidence="1">Uncharacterized protein</fullName>
    </submittedName>
</protein>
<dbReference type="EMBL" id="BK015225">
    <property type="protein sequence ID" value="DAD96861.1"/>
    <property type="molecule type" value="Genomic_DNA"/>
</dbReference>
<accession>A0A8S5NPX3</accession>
<proteinExistence type="predicted"/>
<name>A0A8S5NPX3_9CAUD</name>
<sequence length="30" mass="3593">MILLSSREIVFEQYPIRIYAAEDPFHTHDT</sequence>
<organism evidence="1">
    <name type="scientific">Siphoviridae sp. ct5op20</name>
    <dbReference type="NCBI Taxonomy" id="2826295"/>
    <lineage>
        <taxon>Viruses</taxon>
        <taxon>Duplodnaviria</taxon>
        <taxon>Heunggongvirae</taxon>
        <taxon>Uroviricota</taxon>
        <taxon>Caudoviricetes</taxon>
    </lineage>
</organism>
<evidence type="ECO:0000313" key="1">
    <source>
        <dbReference type="EMBL" id="DAD96861.1"/>
    </source>
</evidence>